<name>A0A915YKE9_9BACT</name>
<sequence>MGKQFTILLFISLFLLAFGAHPIYISTTEIDYNKDQKRLEIAIKVFSDDLENILTKQKGTAIEIGTEKEHEKATDYIIEYMRTHFKLELNGRVVDFNYVNRKLVRDDFFAMWVLLEVPKVYKIKTLNLTNNILMDLNEGQQNFIKFREKRDEGYIRKLASDGAYRVTLK</sequence>
<evidence type="ECO:0000313" key="1">
    <source>
        <dbReference type="EMBL" id="BDS14433.1"/>
    </source>
</evidence>
<dbReference type="RefSeq" id="WP_264789647.1">
    <property type="nucleotide sequence ID" value="NZ_AP026867.1"/>
</dbReference>
<proteinExistence type="predicted"/>
<dbReference type="InterPro" id="IPR046525">
    <property type="entry name" value="DUF6702"/>
</dbReference>
<protein>
    <submittedName>
        <fullName evidence="1">Uncharacterized protein</fullName>
    </submittedName>
</protein>
<dbReference type="Proteomes" id="UP001060919">
    <property type="component" value="Chromosome"/>
</dbReference>
<dbReference type="EMBL" id="AP026867">
    <property type="protein sequence ID" value="BDS14433.1"/>
    <property type="molecule type" value="Genomic_DNA"/>
</dbReference>
<dbReference type="KEGG" id="aup:AsAng_0052130"/>
<evidence type="ECO:0000313" key="2">
    <source>
        <dbReference type="Proteomes" id="UP001060919"/>
    </source>
</evidence>
<accession>A0A915YKE9</accession>
<organism evidence="1 2">
    <name type="scientific">Aureispira anguillae</name>
    <dbReference type="NCBI Taxonomy" id="2864201"/>
    <lineage>
        <taxon>Bacteria</taxon>
        <taxon>Pseudomonadati</taxon>
        <taxon>Bacteroidota</taxon>
        <taxon>Saprospiria</taxon>
        <taxon>Saprospirales</taxon>
        <taxon>Saprospiraceae</taxon>
        <taxon>Aureispira</taxon>
    </lineage>
</organism>
<reference evidence="1" key="1">
    <citation type="submission" date="2022-09" db="EMBL/GenBank/DDBJ databases">
        <title>Aureispira anguillicida sp. nov., isolated from Leptocephalus of Japanese eel Anguilla japonica.</title>
        <authorList>
            <person name="Yuasa K."/>
            <person name="Mekata T."/>
            <person name="Ikunari K."/>
        </authorList>
    </citation>
    <scope>NUCLEOTIDE SEQUENCE</scope>
    <source>
        <strain evidence="1">EL160426</strain>
    </source>
</reference>
<gene>
    <name evidence="1" type="ORF">AsAng_0052130</name>
</gene>
<dbReference type="AlphaFoldDB" id="A0A915YKE9"/>
<keyword evidence="2" id="KW-1185">Reference proteome</keyword>
<dbReference type="Pfam" id="PF20420">
    <property type="entry name" value="DUF6702"/>
    <property type="match status" value="1"/>
</dbReference>